<protein>
    <recommendedName>
        <fullName evidence="2">C2H2-type domain-containing protein</fullName>
    </recommendedName>
</protein>
<dbReference type="AlphaFoldDB" id="A0A0C9Z7I8"/>
<dbReference type="GO" id="GO:0008270">
    <property type="term" value="F:zinc ion binding"/>
    <property type="evidence" value="ECO:0007669"/>
    <property type="project" value="UniProtKB-KW"/>
</dbReference>
<name>A0A0C9Z7I8_9AGAM</name>
<keyword evidence="1" id="KW-0862">Zinc</keyword>
<dbReference type="InterPro" id="IPR013087">
    <property type="entry name" value="Znf_C2H2_type"/>
</dbReference>
<evidence type="ECO:0000313" key="3">
    <source>
        <dbReference type="EMBL" id="KIK25296.1"/>
    </source>
</evidence>
<keyword evidence="1" id="KW-0863">Zinc-finger</keyword>
<dbReference type="Proteomes" id="UP000054018">
    <property type="component" value="Unassembled WGS sequence"/>
</dbReference>
<keyword evidence="4" id="KW-1185">Reference proteome</keyword>
<organism evidence="3 4">
    <name type="scientific">Pisolithus microcarpus 441</name>
    <dbReference type="NCBI Taxonomy" id="765257"/>
    <lineage>
        <taxon>Eukaryota</taxon>
        <taxon>Fungi</taxon>
        <taxon>Dikarya</taxon>
        <taxon>Basidiomycota</taxon>
        <taxon>Agaricomycotina</taxon>
        <taxon>Agaricomycetes</taxon>
        <taxon>Agaricomycetidae</taxon>
        <taxon>Boletales</taxon>
        <taxon>Sclerodermatineae</taxon>
        <taxon>Pisolithaceae</taxon>
        <taxon>Pisolithus</taxon>
    </lineage>
</organism>
<dbReference type="OrthoDB" id="10261408at2759"/>
<evidence type="ECO:0000313" key="4">
    <source>
        <dbReference type="Proteomes" id="UP000054018"/>
    </source>
</evidence>
<evidence type="ECO:0000259" key="2">
    <source>
        <dbReference type="PROSITE" id="PS50157"/>
    </source>
</evidence>
<accession>A0A0C9Z7I8</accession>
<dbReference type="SMART" id="SM00355">
    <property type="entry name" value="ZnF_C2H2"/>
    <property type="match status" value="2"/>
</dbReference>
<dbReference type="Gene3D" id="3.30.160.60">
    <property type="entry name" value="Classic Zinc Finger"/>
    <property type="match status" value="1"/>
</dbReference>
<evidence type="ECO:0000256" key="1">
    <source>
        <dbReference type="PROSITE-ProRule" id="PRU00042"/>
    </source>
</evidence>
<reference evidence="4" key="2">
    <citation type="submission" date="2015-01" db="EMBL/GenBank/DDBJ databases">
        <title>Evolutionary Origins and Diversification of the Mycorrhizal Mutualists.</title>
        <authorList>
            <consortium name="DOE Joint Genome Institute"/>
            <consortium name="Mycorrhizal Genomics Consortium"/>
            <person name="Kohler A."/>
            <person name="Kuo A."/>
            <person name="Nagy L.G."/>
            <person name="Floudas D."/>
            <person name="Copeland A."/>
            <person name="Barry K.W."/>
            <person name="Cichocki N."/>
            <person name="Veneault-Fourrey C."/>
            <person name="LaButti K."/>
            <person name="Lindquist E.A."/>
            <person name="Lipzen A."/>
            <person name="Lundell T."/>
            <person name="Morin E."/>
            <person name="Murat C."/>
            <person name="Riley R."/>
            <person name="Ohm R."/>
            <person name="Sun H."/>
            <person name="Tunlid A."/>
            <person name="Henrissat B."/>
            <person name="Grigoriev I.V."/>
            <person name="Hibbett D.S."/>
            <person name="Martin F."/>
        </authorList>
    </citation>
    <scope>NUCLEOTIDE SEQUENCE [LARGE SCALE GENOMIC DNA]</scope>
    <source>
        <strain evidence="4">441</strain>
    </source>
</reference>
<gene>
    <name evidence="3" type="ORF">PISMIDRAFT_348652</name>
</gene>
<feature type="domain" description="C2H2-type" evidence="2">
    <location>
        <begin position="117"/>
        <end position="141"/>
    </location>
</feature>
<keyword evidence="1" id="KW-0479">Metal-binding</keyword>
<dbReference type="Pfam" id="PF00096">
    <property type="entry name" value="zf-C2H2"/>
    <property type="match status" value="1"/>
</dbReference>
<reference evidence="3 4" key="1">
    <citation type="submission" date="2014-04" db="EMBL/GenBank/DDBJ databases">
        <authorList>
            <consortium name="DOE Joint Genome Institute"/>
            <person name="Kuo A."/>
            <person name="Kohler A."/>
            <person name="Costa M.D."/>
            <person name="Nagy L.G."/>
            <person name="Floudas D."/>
            <person name="Copeland A."/>
            <person name="Barry K.W."/>
            <person name="Cichocki N."/>
            <person name="Veneault-Fourrey C."/>
            <person name="LaButti K."/>
            <person name="Lindquist E.A."/>
            <person name="Lipzen A."/>
            <person name="Lundell T."/>
            <person name="Morin E."/>
            <person name="Murat C."/>
            <person name="Sun H."/>
            <person name="Tunlid A."/>
            <person name="Henrissat B."/>
            <person name="Grigoriev I.V."/>
            <person name="Hibbett D.S."/>
            <person name="Martin F."/>
            <person name="Nordberg H.P."/>
            <person name="Cantor M.N."/>
            <person name="Hua S.X."/>
        </authorList>
    </citation>
    <scope>NUCLEOTIDE SEQUENCE [LARGE SCALE GENOMIC DNA]</scope>
    <source>
        <strain evidence="3 4">441</strain>
    </source>
</reference>
<dbReference type="HOGENOM" id="CLU_126337_0_0_1"/>
<proteinExistence type="predicted"/>
<dbReference type="PROSITE" id="PS00028">
    <property type="entry name" value="ZINC_FINGER_C2H2_1"/>
    <property type="match status" value="1"/>
</dbReference>
<sequence length="141" mass="16191">MSNNWVGDEFNNDWSPEVIFSQSQEYRTDSSQAEQMMLNLLNAPRDQQPHTCGWVVGGEACSDVLFPREFSGHLREHGVTGDDNAKMSCCWVGCDADPMNRESVLRHVVEVHLELKIECPDCGQTFTRRTTLNNHRRREHL</sequence>
<dbReference type="EMBL" id="KN833709">
    <property type="protein sequence ID" value="KIK25296.1"/>
    <property type="molecule type" value="Genomic_DNA"/>
</dbReference>
<dbReference type="PROSITE" id="PS50157">
    <property type="entry name" value="ZINC_FINGER_C2H2_2"/>
    <property type="match status" value="1"/>
</dbReference>